<evidence type="ECO:0000313" key="2">
    <source>
        <dbReference type="EMBL" id="THF79050.1"/>
    </source>
</evidence>
<proteinExistence type="predicted"/>
<comment type="caution">
    <text evidence="2">The sequence shown here is derived from an EMBL/GenBank/DDBJ whole genome shotgun (WGS) entry which is preliminary data.</text>
</comment>
<sequence>MKFVIMAGGRGNRLWPQSAEGKPKQFHALASSGSMLQTTYRNLASRVDAKQIYVATADRYRLLALDQLPELEESRLICEPAQRDTGPSIALSALHFLRAEDDEAMVCLPSDQNVPDTDALLGALAHAAEFAEASGSIVTLGVLPTRGETQYGYIQAERGSALGRIVKVRAFIEKPSEERAIQLACTPDVYWNSGICIWKPSTVRREMKLHQPEMWRRMEEAGERLERIYGELPRLSIDYAILEKSDRLYAIPVALEWDDMGRWTSLERIKAADEAGNIVQGLVEMAGSAGNIVLTDRPTIVIGARDLIVVSLPEGLLVSSKAKESALKAIVQQLENRREESQE</sequence>
<dbReference type="SUPFAM" id="SSF159283">
    <property type="entry name" value="Guanosine diphospho-D-mannose pyrophosphorylase/mannose-6-phosphate isomerase linker domain"/>
    <property type="match status" value="1"/>
</dbReference>
<keyword evidence="2" id="KW-0808">Transferase</keyword>
<dbReference type="InterPro" id="IPR005835">
    <property type="entry name" value="NTP_transferase_dom"/>
</dbReference>
<accession>A0A4S4BV81</accession>
<dbReference type="GO" id="GO:0004475">
    <property type="term" value="F:mannose-1-phosphate guanylyltransferase (GTP) activity"/>
    <property type="evidence" value="ECO:0007669"/>
    <property type="project" value="InterPro"/>
</dbReference>
<dbReference type="SUPFAM" id="SSF53448">
    <property type="entry name" value="Nucleotide-diphospho-sugar transferases"/>
    <property type="match status" value="1"/>
</dbReference>
<dbReference type="RefSeq" id="WP_136370157.1">
    <property type="nucleotide sequence ID" value="NZ_SSOB01000014.1"/>
</dbReference>
<evidence type="ECO:0000313" key="3">
    <source>
        <dbReference type="Proteomes" id="UP000310636"/>
    </source>
</evidence>
<dbReference type="Gene3D" id="3.90.550.10">
    <property type="entry name" value="Spore Coat Polysaccharide Biosynthesis Protein SpsA, Chain A"/>
    <property type="match status" value="1"/>
</dbReference>
<organism evidence="2 3">
    <name type="scientific">Cohnella fermenti</name>
    <dbReference type="NCBI Taxonomy" id="2565925"/>
    <lineage>
        <taxon>Bacteria</taxon>
        <taxon>Bacillati</taxon>
        <taxon>Bacillota</taxon>
        <taxon>Bacilli</taxon>
        <taxon>Bacillales</taxon>
        <taxon>Paenibacillaceae</taxon>
        <taxon>Cohnella</taxon>
    </lineage>
</organism>
<dbReference type="InterPro" id="IPR051161">
    <property type="entry name" value="Mannose-6P_isomerase_type2"/>
</dbReference>
<gene>
    <name evidence="2" type="ORF">E6C55_12595</name>
</gene>
<reference evidence="2 3" key="1">
    <citation type="submission" date="2019-04" db="EMBL/GenBank/DDBJ databases">
        <title>Cohnella sp. nov. isolated from preserved vegetables.</title>
        <authorList>
            <person name="Lin S.-Y."/>
            <person name="Hung M.-H."/>
            <person name="Young C.-C."/>
        </authorList>
    </citation>
    <scope>NUCLEOTIDE SEQUENCE [LARGE SCALE GENOMIC DNA]</scope>
    <source>
        <strain evidence="2 3">CC-MHH1044</strain>
    </source>
</reference>
<dbReference type="OrthoDB" id="9806359at2"/>
<dbReference type="Proteomes" id="UP000310636">
    <property type="component" value="Unassembled WGS sequence"/>
</dbReference>
<dbReference type="GO" id="GO:0009298">
    <property type="term" value="P:GDP-mannose biosynthetic process"/>
    <property type="evidence" value="ECO:0007669"/>
    <property type="project" value="TreeGrafter"/>
</dbReference>
<dbReference type="CDD" id="cd02509">
    <property type="entry name" value="GDP-M1P_Guanylyltransferase"/>
    <property type="match status" value="1"/>
</dbReference>
<dbReference type="PANTHER" id="PTHR46390">
    <property type="entry name" value="MANNOSE-1-PHOSPHATE GUANYLYLTRANSFERASE"/>
    <property type="match status" value="1"/>
</dbReference>
<keyword evidence="2" id="KW-0548">Nucleotidyltransferase</keyword>
<dbReference type="Pfam" id="PF00483">
    <property type="entry name" value="NTP_transferase"/>
    <property type="match status" value="1"/>
</dbReference>
<keyword evidence="3" id="KW-1185">Reference proteome</keyword>
<dbReference type="AlphaFoldDB" id="A0A4S4BV81"/>
<dbReference type="EMBL" id="SSOB01000014">
    <property type="protein sequence ID" value="THF79050.1"/>
    <property type="molecule type" value="Genomic_DNA"/>
</dbReference>
<feature type="domain" description="Nucleotidyl transferase" evidence="1">
    <location>
        <begin position="4"/>
        <end position="274"/>
    </location>
</feature>
<protein>
    <submittedName>
        <fullName evidence="2">Mannose-1-phosphate guanylyltransferase</fullName>
    </submittedName>
</protein>
<evidence type="ECO:0000259" key="1">
    <source>
        <dbReference type="Pfam" id="PF00483"/>
    </source>
</evidence>
<dbReference type="PANTHER" id="PTHR46390:SF1">
    <property type="entry name" value="MANNOSE-1-PHOSPHATE GUANYLYLTRANSFERASE"/>
    <property type="match status" value="1"/>
</dbReference>
<dbReference type="InterPro" id="IPR049577">
    <property type="entry name" value="GMPP_N"/>
</dbReference>
<dbReference type="InterPro" id="IPR029044">
    <property type="entry name" value="Nucleotide-diphossugar_trans"/>
</dbReference>
<name>A0A4S4BV81_9BACL</name>